<dbReference type="AlphaFoldDB" id="A0AAU9NDI4"/>
<evidence type="ECO:0000313" key="2">
    <source>
        <dbReference type="Proteomes" id="UP001157418"/>
    </source>
</evidence>
<organism evidence="1 2">
    <name type="scientific">Lactuca virosa</name>
    <dbReference type="NCBI Taxonomy" id="75947"/>
    <lineage>
        <taxon>Eukaryota</taxon>
        <taxon>Viridiplantae</taxon>
        <taxon>Streptophyta</taxon>
        <taxon>Embryophyta</taxon>
        <taxon>Tracheophyta</taxon>
        <taxon>Spermatophyta</taxon>
        <taxon>Magnoliopsida</taxon>
        <taxon>eudicotyledons</taxon>
        <taxon>Gunneridae</taxon>
        <taxon>Pentapetalae</taxon>
        <taxon>asterids</taxon>
        <taxon>campanulids</taxon>
        <taxon>Asterales</taxon>
        <taxon>Asteraceae</taxon>
        <taxon>Cichorioideae</taxon>
        <taxon>Cichorieae</taxon>
        <taxon>Lactucinae</taxon>
        <taxon>Lactuca</taxon>
    </lineage>
</organism>
<accession>A0AAU9NDI4</accession>
<proteinExistence type="predicted"/>
<keyword evidence="2" id="KW-1185">Reference proteome</keyword>
<comment type="caution">
    <text evidence="1">The sequence shown here is derived from an EMBL/GenBank/DDBJ whole genome shotgun (WGS) entry which is preliminary data.</text>
</comment>
<name>A0AAU9NDI4_9ASTR</name>
<evidence type="ECO:0000313" key="1">
    <source>
        <dbReference type="EMBL" id="CAH1434008.1"/>
    </source>
</evidence>
<sequence>MEKKSEKIHLEKQSMEEKLKQLREKSIGQKGNEAFGSGKGNVKIVSEKLDDFDPPLTKEQQENQAKSDAFLDEINALNAKLHVEEAGKKNAEEICDIPKFVVILKNLFMLI</sequence>
<gene>
    <name evidence="1" type="ORF">LVIROSA_LOCUS20562</name>
</gene>
<dbReference type="Proteomes" id="UP001157418">
    <property type="component" value="Unassembled WGS sequence"/>
</dbReference>
<protein>
    <submittedName>
        <fullName evidence="1">Uncharacterized protein</fullName>
    </submittedName>
</protein>
<reference evidence="1 2" key="1">
    <citation type="submission" date="2022-01" db="EMBL/GenBank/DDBJ databases">
        <authorList>
            <person name="Xiong W."/>
            <person name="Schranz E."/>
        </authorList>
    </citation>
    <scope>NUCLEOTIDE SEQUENCE [LARGE SCALE GENOMIC DNA]</scope>
</reference>
<dbReference type="EMBL" id="CAKMRJ010003334">
    <property type="protein sequence ID" value="CAH1434008.1"/>
    <property type="molecule type" value="Genomic_DNA"/>
</dbReference>